<protein>
    <submittedName>
        <fullName evidence="1">Uncharacterized protein</fullName>
    </submittedName>
</protein>
<gene>
    <name evidence="1" type="ORF">SAMN04488588_0862</name>
</gene>
<keyword evidence="2" id="KW-1185">Reference proteome</keyword>
<dbReference type="STRING" id="28234.SAMN04488588_0862"/>
<proteinExistence type="predicted"/>
<accession>A0A1G6KSK2</accession>
<evidence type="ECO:0000313" key="1">
    <source>
        <dbReference type="EMBL" id="SDC33761.1"/>
    </source>
</evidence>
<dbReference type="Proteomes" id="UP000199322">
    <property type="component" value="Unassembled WGS sequence"/>
</dbReference>
<organism evidence="1 2">
    <name type="scientific">Geotoga petraea</name>
    <dbReference type="NCBI Taxonomy" id="28234"/>
    <lineage>
        <taxon>Bacteria</taxon>
        <taxon>Thermotogati</taxon>
        <taxon>Thermotogota</taxon>
        <taxon>Thermotogae</taxon>
        <taxon>Petrotogales</taxon>
        <taxon>Petrotogaceae</taxon>
        <taxon>Geotoga</taxon>
    </lineage>
</organism>
<reference evidence="1 2" key="1">
    <citation type="submission" date="2016-10" db="EMBL/GenBank/DDBJ databases">
        <authorList>
            <person name="de Groot N.N."/>
        </authorList>
    </citation>
    <scope>NUCLEOTIDE SEQUENCE [LARGE SCALE GENOMIC DNA]</scope>
    <source>
        <strain evidence="1 2">WG14</strain>
    </source>
</reference>
<dbReference type="AlphaFoldDB" id="A0A1G6KSK2"/>
<sequence length="38" mass="4421">MNKIKIYPAINLAGFFIKNVTFKDIIISITKKYFEKGL</sequence>
<evidence type="ECO:0000313" key="2">
    <source>
        <dbReference type="Proteomes" id="UP000199322"/>
    </source>
</evidence>
<name>A0A1G6KSK2_9BACT</name>
<dbReference type="EMBL" id="FMYV01000003">
    <property type="protein sequence ID" value="SDC33761.1"/>
    <property type="molecule type" value="Genomic_DNA"/>
</dbReference>